<organism evidence="10 11">
    <name type="scientific">Neoroseomonas oryzicola</name>
    <dbReference type="NCBI Taxonomy" id="535904"/>
    <lineage>
        <taxon>Bacteria</taxon>
        <taxon>Pseudomonadati</taxon>
        <taxon>Pseudomonadota</taxon>
        <taxon>Alphaproteobacteria</taxon>
        <taxon>Acetobacterales</taxon>
        <taxon>Acetobacteraceae</taxon>
        <taxon>Neoroseomonas</taxon>
    </lineage>
</organism>
<evidence type="ECO:0000256" key="1">
    <source>
        <dbReference type="ARBA" id="ARBA00004651"/>
    </source>
</evidence>
<evidence type="ECO:0000256" key="3">
    <source>
        <dbReference type="ARBA" id="ARBA00022692"/>
    </source>
</evidence>
<dbReference type="EMBL" id="JAAVUP010000003">
    <property type="protein sequence ID" value="NKE17688.1"/>
    <property type="molecule type" value="Genomic_DNA"/>
</dbReference>
<keyword evidence="5 8" id="KW-0472">Membrane</keyword>
<gene>
    <name evidence="10" type="ORF">GWK15_12110</name>
</gene>
<dbReference type="RefSeq" id="WP_168041595.1">
    <property type="nucleotide sequence ID" value="NZ_JAAVUP010000003.1"/>
</dbReference>
<evidence type="ECO:0000256" key="6">
    <source>
        <dbReference type="ARBA" id="ARBA00043993"/>
    </source>
</evidence>
<evidence type="ECO:0000313" key="10">
    <source>
        <dbReference type="EMBL" id="NKE17688.1"/>
    </source>
</evidence>
<name>A0ABX1ELF1_9PROT</name>
<protein>
    <recommendedName>
        <fullName evidence="9">Integral membrane bound transporter domain-containing protein</fullName>
    </recommendedName>
</protein>
<comment type="subcellular location">
    <subcellularLocation>
        <location evidence="1">Cell membrane</location>
        <topology evidence="1">Multi-pass membrane protein</topology>
    </subcellularLocation>
</comment>
<keyword evidence="3 8" id="KW-0812">Transmembrane</keyword>
<evidence type="ECO:0000256" key="4">
    <source>
        <dbReference type="ARBA" id="ARBA00022989"/>
    </source>
</evidence>
<dbReference type="PANTHER" id="PTHR30509:SF8">
    <property type="entry name" value="INNER MEMBRANE PROTEIN YCCS"/>
    <property type="match status" value="1"/>
</dbReference>
<feature type="transmembrane region" description="Helical" evidence="8">
    <location>
        <begin position="146"/>
        <end position="168"/>
    </location>
</feature>
<evidence type="ECO:0000256" key="7">
    <source>
        <dbReference type="SAM" id="MobiDB-lite"/>
    </source>
</evidence>
<dbReference type="Proteomes" id="UP000746741">
    <property type="component" value="Unassembled WGS sequence"/>
</dbReference>
<feature type="region of interest" description="Disordered" evidence="7">
    <location>
        <begin position="343"/>
        <end position="362"/>
    </location>
</feature>
<feature type="domain" description="Integral membrane bound transporter" evidence="9">
    <location>
        <begin position="394"/>
        <end position="512"/>
    </location>
</feature>
<sequence>MTGARRDEGLPATFAVDLRAANPMEGLRSGIAIASLVALAEWIHAPWLMAIALAAWLTCLADPGGPLPGRLRAMAAFGLAGAAIDAGYGILLGNAPGAVTAALAGLGIFALSMLRAVGATGLQLGTVSCLVVVLGLRRMLTAGDAVAEVALLFLAGAAWALLLTVLLWRLRPFQTARAAVGQAWRDLEGLSADLLALLRHPGEESGEWLRHARAHRRQVRASLEVARARAVAHAEALRDAAGRLDPVWARLDAAEQAFDALVALPDSLGRDPAPPVREAAARLLDRLGAMLAALATATTRGMPAGPGADPASLDGLADAPGAEPLRPIIARLQRAFAQAAAPAIGEGAARPAPPAPPSPWTTLRAQLTPRSAVARHAARIGLAAGLATAATLPWPAGHAYWMTISLILTLQPDVAQTMARAAERTGGTFAGALLGAGIALLLPSPMTMAGVLLPLAATTAALRRVSYGAYVGGATAVIVVLLEVDHPGQAEALRIGLERAGYTLAGGGLALLAAVALWPDWAGERLDPVLRAAVAAHLRYAALGIAERLGEADAATSLSVRREVGATSAEAEALLQRVLLEHVRARTEAFRGALAIDAALRRAGGQIAALRLAEPAGDPAGAAAWRAWFDAAAAAVAAGGALPPAPPGCDDPVLADIAAQLMAAAEALAGLGVP</sequence>
<keyword evidence="4 8" id="KW-1133">Transmembrane helix</keyword>
<reference evidence="10 11" key="1">
    <citation type="submission" date="2020-02" db="EMBL/GenBank/DDBJ databases">
        <authorList>
            <person name="Sun Q."/>
            <person name="Inoue M."/>
        </authorList>
    </citation>
    <scope>NUCLEOTIDE SEQUENCE [LARGE SCALE GENOMIC DNA]</scope>
    <source>
        <strain evidence="10 11">KCTC 22478</strain>
    </source>
</reference>
<accession>A0ABX1ELF1</accession>
<feature type="transmembrane region" description="Helical" evidence="8">
    <location>
        <begin position="71"/>
        <end position="91"/>
    </location>
</feature>
<feature type="transmembrane region" description="Helical" evidence="8">
    <location>
        <begin position="428"/>
        <end position="453"/>
    </location>
</feature>
<evidence type="ECO:0000256" key="2">
    <source>
        <dbReference type="ARBA" id="ARBA00022475"/>
    </source>
</evidence>
<evidence type="ECO:0000259" key="9">
    <source>
        <dbReference type="Pfam" id="PF13515"/>
    </source>
</evidence>
<keyword evidence="2" id="KW-1003">Cell membrane</keyword>
<comment type="similarity">
    <text evidence="6">Belongs to the YccS/YhfK family.</text>
</comment>
<evidence type="ECO:0000256" key="5">
    <source>
        <dbReference type="ARBA" id="ARBA00023136"/>
    </source>
</evidence>
<keyword evidence="11" id="KW-1185">Reference proteome</keyword>
<dbReference type="Pfam" id="PF13515">
    <property type="entry name" value="FUSC_2"/>
    <property type="match status" value="1"/>
</dbReference>
<proteinExistence type="inferred from homology"/>
<evidence type="ECO:0000313" key="11">
    <source>
        <dbReference type="Proteomes" id="UP000746741"/>
    </source>
</evidence>
<dbReference type="InterPro" id="IPR049453">
    <property type="entry name" value="Memb_transporter_dom"/>
</dbReference>
<feature type="transmembrane region" description="Helical" evidence="8">
    <location>
        <begin position="31"/>
        <end position="59"/>
    </location>
</feature>
<feature type="transmembrane region" description="Helical" evidence="8">
    <location>
        <begin position="502"/>
        <end position="521"/>
    </location>
</feature>
<feature type="transmembrane region" description="Helical" evidence="8">
    <location>
        <begin position="380"/>
        <end position="408"/>
    </location>
</feature>
<feature type="transmembrane region" description="Helical" evidence="8">
    <location>
        <begin position="121"/>
        <end position="140"/>
    </location>
</feature>
<evidence type="ECO:0000256" key="8">
    <source>
        <dbReference type="SAM" id="Phobius"/>
    </source>
</evidence>
<dbReference type="PANTHER" id="PTHR30509">
    <property type="entry name" value="P-HYDROXYBENZOIC ACID EFFLUX PUMP SUBUNIT-RELATED"/>
    <property type="match status" value="1"/>
</dbReference>
<feature type="transmembrane region" description="Helical" evidence="8">
    <location>
        <begin position="465"/>
        <end position="482"/>
    </location>
</feature>
<comment type="caution">
    <text evidence="10">The sequence shown here is derived from an EMBL/GenBank/DDBJ whole genome shotgun (WGS) entry which is preliminary data.</text>
</comment>